<feature type="coiled-coil region" evidence="1">
    <location>
        <begin position="3"/>
        <end position="54"/>
    </location>
</feature>
<accession>A0A7E6EU33</accession>
<dbReference type="PANTHER" id="PTHR31935">
    <property type="entry name" value="COILED-COIL DOMAIN-CONTAINING PROTEIN 13"/>
    <property type="match status" value="1"/>
</dbReference>
<reference evidence="4" key="1">
    <citation type="submission" date="2025-08" db="UniProtKB">
        <authorList>
            <consortium name="RefSeq"/>
        </authorList>
    </citation>
    <scope>IDENTIFICATION</scope>
</reference>
<dbReference type="GO" id="GO:1905515">
    <property type="term" value="P:non-motile cilium assembly"/>
    <property type="evidence" value="ECO:0007669"/>
    <property type="project" value="TreeGrafter"/>
</dbReference>
<feature type="compositionally biased region" description="Polar residues" evidence="2">
    <location>
        <begin position="269"/>
        <end position="284"/>
    </location>
</feature>
<dbReference type="GO" id="GO:0034451">
    <property type="term" value="C:centriolar satellite"/>
    <property type="evidence" value="ECO:0007669"/>
    <property type="project" value="TreeGrafter"/>
</dbReference>
<evidence type="ECO:0000313" key="3">
    <source>
        <dbReference type="Proteomes" id="UP000515154"/>
    </source>
</evidence>
<dbReference type="Proteomes" id="UP000515154">
    <property type="component" value="Linkage group LG4"/>
</dbReference>
<sequence length="488" mass="55955">MEVANHNDSVEREKKNLRKMELSNTFGVDDSLNLEEVANHNDSVEREKKNLRKMEFSNTFGVNDNLNLEVLDLTDSSVSKNTDSPSVNKNQIRGLKDENGRLSQLLREKEFEIRQLQKGLSTQSDSIKLPEFTNDTAAMKIVELSKKLRKAVSDLEVEKTKSRCLAKKYEVLKQEGKDITQEPKDITDLEEEIKQLQGKLKQTESKMNEWRNQSQVFKQELKLANKVISQEVGESANIHALLSESSSWKGRAQQNLTLQQKVSELKQQLKQYQNKATSKNNPDGESNVGEASISEQNSSNQALRQLIKSRKENQEKMEIELKNAQENYANIKTKCDCLKARNQILSNETKVNKQQIQVLLEKGKRDEELIETLMNQHGRMKEMIENNIRISKPESLHQQMGEMVVKKQNNDNLVNQLKMIIEEKDKKLKLLEDQMNQSLFQECPSCNLTFENATCGSAIINTGENCNEEFSQMSEATPIQSDINNQDF</sequence>
<evidence type="ECO:0000256" key="2">
    <source>
        <dbReference type="SAM" id="MobiDB-lite"/>
    </source>
</evidence>
<dbReference type="KEGG" id="osn:115210935"/>
<evidence type="ECO:0000256" key="1">
    <source>
        <dbReference type="SAM" id="Coils"/>
    </source>
</evidence>
<keyword evidence="1" id="KW-0175">Coiled coil</keyword>
<dbReference type="RefSeq" id="XP_036358455.1">
    <property type="nucleotide sequence ID" value="XM_036502562.1"/>
</dbReference>
<dbReference type="GO" id="GO:0031122">
    <property type="term" value="P:cytoplasmic microtubule organization"/>
    <property type="evidence" value="ECO:0007669"/>
    <property type="project" value="TreeGrafter"/>
</dbReference>
<gene>
    <name evidence="4" type="primary">LOC115210935</name>
</gene>
<dbReference type="PANTHER" id="PTHR31935:SF1">
    <property type="entry name" value="COILED-COIL DOMAIN-CONTAINING PROTEIN 13"/>
    <property type="match status" value="1"/>
</dbReference>
<dbReference type="InterPro" id="IPR038929">
    <property type="entry name" value="CCDC13"/>
</dbReference>
<keyword evidence="3" id="KW-1185">Reference proteome</keyword>
<feature type="coiled-coil region" evidence="1">
    <location>
        <begin position="186"/>
        <end position="220"/>
    </location>
</feature>
<evidence type="ECO:0000313" key="4">
    <source>
        <dbReference type="RefSeq" id="XP_036358455.1"/>
    </source>
</evidence>
<protein>
    <submittedName>
        <fullName evidence="4">Coiled-coil domain-containing protein 13-like</fullName>
    </submittedName>
</protein>
<proteinExistence type="predicted"/>
<feature type="region of interest" description="Disordered" evidence="2">
    <location>
        <begin position="269"/>
        <end position="301"/>
    </location>
</feature>
<dbReference type="AlphaFoldDB" id="A0A7E6EU33"/>
<name>A0A7E6EU33_9MOLL</name>
<organism evidence="3 4">
    <name type="scientific">Octopus sinensis</name>
    <name type="common">East Asian common octopus</name>
    <dbReference type="NCBI Taxonomy" id="2607531"/>
    <lineage>
        <taxon>Eukaryota</taxon>
        <taxon>Metazoa</taxon>
        <taxon>Spiralia</taxon>
        <taxon>Lophotrochozoa</taxon>
        <taxon>Mollusca</taxon>
        <taxon>Cephalopoda</taxon>
        <taxon>Coleoidea</taxon>
        <taxon>Octopodiformes</taxon>
        <taxon>Octopoda</taxon>
        <taxon>Incirrata</taxon>
        <taxon>Octopodidae</taxon>
        <taxon>Octopus</taxon>
    </lineage>
</organism>